<dbReference type="InterPro" id="IPR049500">
    <property type="entry name" value="Peptidase_M50B-like"/>
</dbReference>
<keyword evidence="1" id="KW-0472">Membrane</keyword>
<reference evidence="2 3" key="1">
    <citation type="submission" date="2019-02" db="EMBL/GenBank/DDBJ databases">
        <title>Deep-cultivation of Planctomycetes and their phenomic and genomic characterization uncovers novel biology.</title>
        <authorList>
            <person name="Wiegand S."/>
            <person name="Jogler M."/>
            <person name="Boedeker C."/>
            <person name="Pinto D."/>
            <person name="Vollmers J."/>
            <person name="Rivas-Marin E."/>
            <person name="Kohn T."/>
            <person name="Peeters S.H."/>
            <person name="Heuer A."/>
            <person name="Rast P."/>
            <person name="Oberbeckmann S."/>
            <person name="Bunk B."/>
            <person name="Jeske O."/>
            <person name="Meyerdierks A."/>
            <person name="Storesund J.E."/>
            <person name="Kallscheuer N."/>
            <person name="Luecker S."/>
            <person name="Lage O.M."/>
            <person name="Pohl T."/>
            <person name="Merkel B.J."/>
            <person name="Hornburger P."/>
            <person name="Mueller R.-W."/>
            <person name="Bruemmer F."/>
            <person name="Labrenz M."/>
            <person name="Spormann A.M."/>
            <person name="Op Den Camp H."/>
            <person name="Overmann J."/>
            <person name="Amann R."/>
            <person name="Jetten M.S.M."/>
            <person name="Mascher T."/>
            <person name="Medema M.H."/>
            <person name="Devos D.P."/>
            <person name="Kaster A.-K."/>
            <person name="Ovreas L."/>
            <person name="Rohde M."/>
            <person name="Galperin M.Y."/>
            <person name="Jogler C."/>
        </authorList>
    </citation>
    <scope>NUCLEOTIDE SEQUENCE [LARGE SCALE GENOMIC DNA]</scope>
    <source>
        <strain evidence="2 3">Pla144</strain>
    </source>
</reference>
<dbReference type="AlphaFoldDB" id="A0A5C6D2A7"/>
<feature type="transmembrane region" description="Helical" evidence="1">
    <location>
        <begin position="95"/>
        <end position="111"/>
    </location>
</feature>
<organism evidence="2 3">
    <name type="scientific">Bythopirellula polymerisocia</name>
    <dbReference type="NCBI Taxonomy" id="2528003"/>
    <lineage>
        <taxon>Bacteria</taxon>
        <taxon>Pseudomonadati</taxon>
        <taxon>Planctomycetota</taxon>
        <taxon>Planctomycetia</taxon>
        <taxon>Pirellulales</taxon>
        <taxon>Lacipirellulaceae</taxon>
        <taxon>Bythopirellula</taxon>
    </lineage>
</organism>
<comment type="caution">
    <text evidence="2">The sequence shown here is derived from an EMBL/GenBank/DDBJ whole genome shotgun (WGS) entry which is preliminary data.</text>
</comment>
<dbReference type="OrthoDB" id="291594at2"/>
<dbReference type="Proteomes" id="UP000318437">
    <property type="component" value="Unassembled WGS sequence"/>
</dbReference>
<keyword evidence="1" id="KW-0812">Transmembrane</keyword>
<proteinExistence type="predicted"/>
<keyword evidence="3" id="KW-1185">Reference proteome</keyword>
<protein>
    <recommendedName>
        <fullName evidence="4">Peptidase family M50</fullName>
    </recommendedName>
</protein>
<dbReference type="EMBL" id="SJPS01000001">
    <property type="protein sequence ID" value="TWU29346.1"/>
    <property type="molecule type" value="Genomic_DNA"/>
</dbReference>
<accession>A0A5C6D2A7</accession>
<evidence type="ECO:0008006" key="4">
    <source>
        <dbReference type="Google" id="ProtNLM"/>
    </source>
</evidence>
<dbReference type="RefSeq" id="WP_146447387.1">
    <property type="nucleotide sequence ID" value="NZ_SJPS01000001.1"/>
</dbReference>
<feature type="transmembrane region" description="Helical" evidence="1">
    <location>
        <begin position="169"/>
        <end position="188"/>
    </location>
</feature>
<name>A0A5C6D2A7_9BACT</name>
<feature type="transmembrane region" description="Helical" evidence="1">
    <location>
        <begin position="61"/>
        <end position="83"/>
    </location>
</feature>
<dbReference type="Pfam" id="PF13398">
    <property type="entry name" value="Peptidase_M50B"/>
    <property type="match status" value="1"/>
</dbReference>
<evidence type="ECO:0000313" key="2">
    <source>
        <dbReference type="EMBL" id="TWU29346.1"/>
    </source>
</evidence>
<feature type="transmembrane region" description="Helical" evidence="1">
    <location>
        <begin position="131"/>
        <end position="148"/>
    </location>
</feature>
<evidence type="ECO:0000256" key="1">
    <source>
        <dbReference type="SAM" id="Phobius"/>
    </source>
</evidence>
<gene>
    <name evidence="2" type="ORF">Pla144_01220</name>
</gene>
<sequence>MSKIHECLFLFSFLSICWFSMQAVHEFGHIAGAITTGGKVELVVLHPLTISRTDLAKNPHPLIVAWAGPILGSIVPLLFFAVVNRRGILARPMSNFFQGFCLISNGLYIGLGSLGRIGDAGDLLRLGAPPATLWLFGITASIGGLLFWHRLGPGMGWTAISAQVTPKTSYLLAGSLLAILLFMVLFGGRN</sequence>
<evidence type="ECO:0000313" key="3">
    <source>
        <dbReference type="Proteomes" id="UP000318437"/>
    </source>
</evidence>
<keyword evidence="1" id="KW-1133">Transmembrane helix</keyword>